<gene>
    <name evidence="1" type="ORF">GALMADRAFT_1027004</name>
</gene>
<dbReference type="AlphaFoldDB" id="A0A067SCT5"/>
<dbReference type="OrthoDB" id="3066755at2759"/>
<accession>A0A067SCT5</accession>
<proteinExistence type="predicted"/>
<evidence type="ECO:0000313" key="2">
    <source>
        <dbReference type="Proteomes" id="UP000027222"/>
    </source>
</evidence>
<dbReference type="HOGENOM" id="CLU_1855406_0_0_1"/>
<organism evidence="1 2">
    <name type="scientific">Galerina marginata (strain CBS 339.88)</name>
    <dbReference type="NCBI Taxonomy" id="685588"/>
    <lineage>
        <taxon>Eukaryota</taxon>
        <taxon>Fungi</taxon>
        <taxon>Dikarya</taxon>
        <taxon>Basidiomycota</taxon>
        <taxon>Agaricomycotina</taxon>
        <taxon>Agaricomycetes</taxon>
        <taxon>Agaricomycetidae</taxon>
        <taxon>Agaricales</taxon>
        <taxon>Agaricineae</taxon>
        <taxon>Strophariaceae</taxon>
        <taxon>Galerina</taxon>
    </lineage>
</organism>
<evidence type="ECO:0000313" key="1">
    <source>
        <dbReference type="EMBL" id="KDR68745.1"/>
    </source>
</evidence>
<name>A0A067SCT5_GALM3</name>
<sequence>MEQKTEMEIPALVTLRYFSQVCSRWRELAVGSPSLWAHVLNFNFLQQKVGGQHWGKEVILRSGTAHLHVRATNVGCGGGFLEQVFSRVGSLFNQPNPVLKPSSSISPGRTASFGPEFVLFANNGPLLRTLSARGLAHD</sequence>
<keyword evidence="2" id="KW-1185">Reference proteome</keyword>
<dbReference type="Gene3D" id="1.20.1280.50">
    <property type="match status" value="1"/>
</dbReference>
<dbReference type="Proteomes" id="UP000027222">
    <property type="component" value="Unassembled WGS sequence"/>
</dbReference>
<dbReference type="InterPro" id="IPR036047">
    <property type="entry name" value="F-box-like_dom_sf"/>
</dbReference>
<evidence type="ECO:0008006" key="3">
    <source>
        <dbReference type="Google" id="ProtNLM"/>
    </source>
</evidence>
<protein>
    <recommendedName>
        <fullName evidence="3">F-box domain-containing protein</fullName>
    </recommendedName>
</protein>
<reference evidence="2" key="1">
    <citation type="journal article" date="2014" name="Proc. Natl. Acad. Sci. U.S.A.">
        <title>Extensive sampling of basidiomycete genomes demonstrates inadequacy of the white-rot/brown-rot paradigm for wood decay fungi.</title>
        <authorList>
            <person name="Riley R."/>
            <person name="Salamov A.A."/>
            <person name="Brown D.W."/>
            <person name="Nagy L.G."/>
            <person name="Floudas D."/>
            <person name="Held B.W."/>
            <person name="Levasseur A."/>
            <person name="Lombard V."/>
            <person name="Morin E."/>
            <person name="Otillar R."/>
            <person name="Lindquist E.A."/>
            <person name="Sun H."/>
            <person name="LaButti K.M."/>
            <person name="Schmutz J."/>
            <person name="Jabbour D."/>
            <person name="Luo H."/>
            <person name="Baker S.E."/>
            <person name="Pisabarro A.G."/>
            <person name="Walton J.D."/>
            <person name="Blanchette R.A."/>
            <person name="Henrissat B."/>
            <person name="Martin F."/>
            <person name="Cullen D."/>
            <person name="Hibbett D.S."/>
            <person name="Grigoriev I.V."/>
        </authorList>
    </citation>
    <scope>NUCLEOTIDE SEQUENCE [LARGE SCALE GENOMIC DNA]</scope>
    <source>
        <strain evidence="2">CBS 339.88</strain>
    </source>
</reference>
<dbReference type="SUPFAM" id="SSF81383">
    <property type="entry name" value="F-box domain"/>
    <property type="match status" value="1"/>
</dbReference>
<dbReference type="EMBL" id="KL142406">
    <property type="protein sequence ID" value="KDR68745.1"/>
    <property type="molecule type" value="Genomic_DNA"/>
</dbReference>